<dbReference type="GO" id="GO:0030785">
    <property type="term" value="F:[ribulose-bisphosphate carboxylase]-lysine N-methyltransferase activity"/>
    <property type="evidence" value="ECO:0007669"/>
    <property type="project" value="InterPro"/>
</dbReference>
<dbReference type="Proteomes" id="UP000015105">
    <property type="component" value="Chromosome 5D"/>
</dbReference>
<proteinExistence type="predicted"/>
<evidence type="ECO:0000256" key="3">
    <source>
        <dbReference type="ARBA" id="ARBA00022691"/>
    </source>
</evidence>
<dbReference type="PANTHER" id="PTHR13271:SF113">
    <property type="entry name" value="[FRUCTOSE-BISPHOSPHATE ALDOLASE]-LYSINE N-METHYLTRANSFERASE, CHLOROPLASTIC"/>
    <property type="match status" value="1"/>
</dbReference>
<feature type="binding site" evidence="4">
    <location>
        <begin position="233"/>
        <end position="234"/>
    </location>
    <ligand>
        <name>S-adenosyl-L-methionine</name>
        <dbReference type="ChEBI" id="CHEBI:59789"/>
    </ligand>
</feature>
<dbReference type="GO" id="GO:0032259">
    <property type="term" value="P:methylation"/>
    <property type="evidence" value="ECO:0007669"/>
    <property type="project" value="UniProtKB-KW"/>
</dbReference>
<dbReference type="AlphaFoldDB" id="A0A453KY68"/>
<feature type="binding site" evidence="4">
    <location>
        <position position="245"/>
    </location>
    <ligand>
        <name>substrate</name>
    </ligand>
</feature>
<sequence>QSPPPTSATHVAVPVSSPRAMAALHHLVLPHRLLSGHGPPPVLRFSRRPRPLLHLLPCAAAAATRASAAATAVTAPSDAALQDFRRWLSSQGAETGSVAPAVVPEGLGLVAARDLPRGEVVAEVPKKLWLDADAVAASDLGRVCGSGGDLRPWVSVSLLILREAARGGDSLWAPYLAILPRQTDSTIFWSEEELLEIQGTQLLSTTMGVKESRVFPELRGDKLALIPFADLINHNGDITSKESCWEIKGKGFLGRDTVFSLRTPTEVKSGEQIYVQYDLDKSNAELALDYGFTEANSSRDSYTLTLEISESDPFYEDKLDIAELNGMGETAYFDVVLGESLPPQMITYLRLLCLGGTDAFLLEALFRNKVWEHLELPVSRDNEESICQVIQNACKSALAAYHTTIEEDEELLEREDLQSRQQIAIEVRVGEKKVLEQINDIFKEREQELDDLEYYQERRLKDLGFIGDNGDIIFWES</sequence>
<dbReference type="InterPro" id="IPR001214">
    <property type="entry name" value="SET_dom"/>
</dbReference>
<dbReference type="InterPro" id="IPR011192">
    <property type="entry name" value="Rubisco_LSMT_MeTrfase_plant"/>
</dbReference>
<dbReference type="FunFam" id="3.90.1420.10:FF:000004">
    <property type="entry name" value="Ribulose-1,5 bisphosphate carboxylase/oxygenase large subunit N-methyltransferase, chloroplastic"/>
    <property type="match status" value="1"/>
</dbReference>
<dbReference type="PIRSF" id="PIRSF009328">
    <property type="entry name" value="RMT_SET"/>
    <property type="match status" value="1"/>
</dbReference>
<reference evidence="7" key="2">
    <citation type="journal article" date="2017" name="Nat. Plants">
        <title>The Aegilops tauschii genome reveals multiple impacts of transposons.</title>
        <authorList>
            <person name="Zhao G."/>
            <person name="Zou C."/>
            <person name="Li K."/>
            <person name="Wang K."/>
            <person name="Li T."/>
            <person name="Gao L."/>
            <person name="Zhang X."/>
            <person name="Wang H."/>
            <person name="Yang Z."/>
            <person name="Liu X."/>
            <person name="Jiang W."/>
            <person name="Mao L."/>
            <person name="Kong X."/>
            <person name="Jiao Y."/>
            <person name="Jia J."/>
        </authorList>
    </citation>
    <scope>NUCLEOTIDE SEQUENCE [LARGE SCALE GENOMIC DNA]</scope>
    <source>
        <strain evidence="7">cv. AL8/78</strain>
    </source>
</reference>
<dbReference type="PANTHER" id="PTHR13271">
    <property type="entry name" value="UNCHARACTERIZED PUTATIVE METHYLTRANSFERASE"/>
    <property type="match status" value="1"/>
</dbReference>
<evidence type="ECO:0000256" key="1">
    <source>
        <dbReference type="ARBA" id="ARBA00022603"/>
    </source>
</evidence>
<dbReference type="InterPro" id="IPR015353">
    <property type="entry name" value="Rubisco_LSMT_subst-bd"/>
</dbReference>
<organism evidence="6 7">
    <name type="scientific">Aegilops tauschii subsp. strangulata</name>
    <name type="common">Goatgrass</name>
    <dbReference type="NCBI Taxonomy" id="200361"/>
    <lineage>
        <taxon>Eukaryota</taxon>
        <taxon>Viridiplantae</taxon>
        <taxon>Streptophyta</taxon>
        <taxon>Embryophyta</taxon>
        <taxon>Tracheophyta</taxon>
        <taxon>Spermatophyta</taxon>
        <taxon>Magnoliopsida</taxon>
        <taxon>Liliopsida</taxon>
        <taxon>Poales</taxon>
        <taxon>Poaceae</taxon>
        <taxon>BOP clade</taxon>
        <taxon>Pooideae</taxon>
        <taxon>Triticodae</taxon>
        <taxon>Triticeae</taxon>
        <taxon>Triticinae</taxon>
        <taxon>Aegilops</taxon>
    </lineage>
</organism>
<reference evidence="6" key="4">
    <citation type="submission" date="2019-03" db="UniProtKB">
        <authorList>
            <consortium name="EnsemblPlants"/>
        </authorList>
    </citation>
    <scope>IDENTIFICATION</scope>
</reference>
<dbReference type="Pfam" id="PF00856">
    <property type="entry name" value="SET"/>
    <property type="match status" value="1"/>
</dbReference>
<dbReference type="SUPFAM" id="SSF81822">
    <property type="entry name" value="RuBisCo LSMT C-terminal, substrate-binding domain"/>
    <property type="match status" value="1"/>
</dbReference>
<dbReference type="EnsemblPlants" id="AET5Gv20555600.5">
    <property type="protein sequence ID" value="AET5Gv20555600.5"/>
    <property type="gene ID" value="AET5Gv20555600"/>
</dbReference>
<accession>A0A453KY68</accession>
<dbReference type="Gene3D" id="3.90.1410.10">
    <property type="entry name" value="set domain protein methyltransferase, domain 1"/>
    <property type="match status" value="2"/>
</dbReference>
<dbReference type="InterPro" id="IPR036464">
    <property type="entry name" value="Rubisco_LSMT_subst-bd_sf"/>
</dbReference>
<evidence type="ECO:0000313" key="7">
    <source>
        <dbReference type="Proteomes" id="UP000015105"/>
    </source>
</evidence>
<evidence type="ECO:0000313" key="6">
    <source>
        <dbReference type="EnsemblPlants" id="AET5Gv20555600.5"/>
    </source>
</evidence>
<keyword evidence="7" id="KW-1185">Reference proteome</keyword>
<evidence type="ECO:0000259" key="5">
    <source>
        <dbReference type="PROSITE" id="PS50280"/>
    </source>
</evidence>
<feature type="binding site" evidence="4">
    <location>
        <position position="213"/>
    </location>
    <ligand>
        <name>S-adenosyl-L-methionine</name>
        <dbReference type="ChEBI" id="CHEBI:59789"/>
    </ligand>
</feature>
<dbReference type="InterPro" id="IPR046341">
    <property type="entry name" value="SET_dom_sf"/>
</dbReference>
<reference evidence="6" key="5">
    <citation type="journal article" date="2021" name="G3 (Bethesda)">
        <title>Aegilops tauschii genome assembly Aet v5.0 features greater sequence contiguity and improved annotation.</title>
        <authorList>
            <person name="Wang L."/>
            <person name="Zhu T."/>
            <person name="Rodriguez J.C."/>
            <person name="Deal K.R."/>
            <person name="Dubcovsky J."/>
            <person name="McGuire P.E."/>
            <person name="Lux T."/>
            <person name="Spannagl M."/>
            <person name="Mayer K.F.X."/>
            <person name="Baldrich P."/>
            <person name="Meyers B.C."/>
            <person name="Huo N."/>
            <person name="Gu Y.Q."/>
            <person name="Zhou H."/>
            <person name="Devos K.M."/>
            <person name="Bennetzen J.L."/>
            <person name="Unver T."/>
            <person name="Budak H."/>
            <person name="Gulick P.J."/>
            <person name="Galiba G."/>
            <person name="Kalapos B."/>
            <person name="Nelson D.R."/>
            <person name="Li P."/>
            <person name="You F.M."/>
            <person name="Luo M.C."/>
            <person name="Dvorak J."/>
        </authorList>
    </citation>
    <scope>NUCLEOTIDE SEQUENCE [LARGE SCALE GENOMIC DNA]</scope>
    <source>
        <strain evidence="6">cv. AL8/78</strain>
    </source>
</reference>
<feature type="binding site" evidence="4">
    <location>
        <position position="290"/>
    </location>
    <ligand>
        <name>substrate</name>
    </ligand>
</feature>
<dbReference type="GO" id="GO:0009507">
    <property type="term" value="C:chloroplast"/>
    <property type="evidence" value="ECO:0007669"/>
    <property type="project" value="InterPro"/>
</dbReference>
<evidence type="ECO:0000256" key="4">
    <source>
        <dbReference type="PIRSR" id="PIRSR009328-1"/>
    </source>
</evidence>
<dbReference type="GO" id="GO:0016279">
    <property type="term" value="F:protein-lysine N-methyltransferase activity"/>
    <property type="evidence" value="ECO:0007669"/>
    <property type="project" value="TreeGrafter"/>
</dbReference>
<dbReference type="PROSITE" id="PS51583">
    <property type="entry name" value="SAM_MT127"/>
    <property type="match status" value="1"/>
</dbReference>
<reference evidence="6" key="3">
    <citation type="journal article" date="2017" name="Nature">
        <title>Genome sequence of the progenitor of the wheat D genome Aegilops tauschii.</title>
        <authorList>
            <person name="Luo M.C."/>
            <person name="Gu Y.Q."/>
            <person name="Puiu D."/>
            <person name="Wang H."/>
            <person name="Twardziok S.O."/>
            <person name="Deal K.R."/>
            <person name="Huo N."/>
            <person name="Zhu T."/>
            <person name="Wang L."/>
            <person name="Wang Y."/>
            <person name="McGuire P.E."/>
            <person name="Liu S."/>
            <person name="Long H."/>
            <person name="Ramasamy R.K."/>
            <person name="Rodriguez J.C."/>
            <person name="Van S.L."/>
            <person name="Yuan L."/>
            <person name="Wang Z."/>
            <person name="Xia Z."/>
            <person name="Xiao L."/>
            <person name="Anderson O.D."/>
            <person name="Ouyang S."/>
            <person name="Liang Y."/>
            <person name="Zimin A.V."/>
            <person name="Pertea G."/>
            <person name="Qi P."/>
            <person name="Bennetzen J.L."/>
            <person name="Dai X."/>
            <person name="Dawson M.W."/>
            <person name="Muller H.G."/>
            <person name="Kugler K."/>
            <person name="Rivarola-Duarte L."/>
            <person name="Spannagl M."/>
            <person name="Mayer K.F.X."/>
            <person name="Lu F.H."/>
            <person name="Bevan M.W."/>
            <person name="Leroy P."/>
            <person name="Li P."/>
            <person name="You F.M."/>
            <person name="Sun Q."/>
            <person name="Liu Z."/>
            <person name="Lyons E."/>
            <person name="Wicker T."/>
            <person name="Salzberg S.L."/>
            <person name="Devos K.M."/>
            <person name="Dvorak J."/>
        </authorList>
    </citation>
    <scope>NUCLEOTIDE SEQUENCE [LARGE SCALE GENOMIC DNA]</scope>
    <source>
        <strain evidence="6">cv. AL8/78</strain>
    </source>
</reference>
<feature type="binding site" evidence="4">
    <location>
        <position position="230"/>
    </location>
    <ligand>
        <name>substrate</name>
    </ligand>
</feature>
<evidence type="ECO:0000256" key="2">
    <source>
        <dbReference type="ARBA" id="ARBA00022679"/>
    </source>
</evidence>
<dbReference type="Pfam" id="PF09273">
    <property type="entry name" value="Rubis-subs-bind"/>
    <property type="match status" value="1"/>
</dbReference>
<protein>
    <recommendedName>
        <fullName evidence="5">SET domain-containing protein</fullName>
    </recommendedName>
</protein>
<name>A0A453KY68_AEGTS</name>
<feature type="binding site" evidence="4">
    <location>
        <position position="213"/>
    </location>
    <ligand>
        <name>substrate</name>
    </ligand>
</feature>
<keyword evidence="3 4" id="KW-0949">S-adenosyl-L-methionine</keyword>
<keyword evidence="2" id="KW-0808">Transferase</keyword>
<feature type="binding site" evidence="4">
    <location>
        <begin position="105"/>
        <end position="107"/>
    </location>
    <ligand>
        <name>S-adenosyl-L-methionine</name>
        <dbReference type="ChEBI" id="CHEBI:59789"/>
    </ligand>
</feature>
<dbReference type="PROSITE" id="PS50280">
    <property type="entry name" value="SET"/>
    <property type="match status" value="1"/>
</dbReference>
<dbReference type="Gene3D" id="3.90.1420.10">
    <property type="entry name" value="Rubisco LSMT, substrate-binding domain"/>
    <property type="match status" value="1"/>
</dbReference>
<feature type="binding site" evidence="4">
    <location>
        <position position="277"/>
    </location>
    <ligand>
        <name>substrate</name>
    </ligand>
</feature>
<dbReference type="InterPro" id="IPR050600">
    <property type="entry name" value="SETD3_SETD6_MTase"/>
</dbReference>
<dbReference type="Gramene" id="AET5Gv20555600.5">
    <property type="protein sequence ID" value="AET5Gv20555600.5"/>
    <property type="gene ID" value="AET5Gv20555600"/>
</dbReference>
<reference evidence="7" key="1">
    <citation type="journal article" date="2014" name="Science">
        <title>Ancient hybridizations among the ancestral genomes of bread wheat.</title>
        <authorList>
            <consortium name="International Wheat Genome Sequencing Consortium,"/>
            <person name="Marcussen T."/>
            <person name="Sandve S.R."/>
            <person name="Heier L."/>
            <person name="Spannagl M."/>
            <person name="Pfeifer M."/>
            <person name="Jakobsen K.S."/>
            <person name="Wulff B.B."/>
            <person name="Steuernagel B."/>
            <person name="Mayer K.F."/>
            <person name="Olsen O.A."/>
        </authorList>
    </citation>
    <scope>NUCLEOTIDE SEQUENCE [LARGE SCALE GENOMIC DNA]</scope>
    <source>
        <strain evidence="7">cv. AL8/78</strain>
    </source>
</reference>
<feature type="domain" description="SET" evidence="5">
    <location>
        <begin position="91"/>
        <end position="278"/>
    </location>
</feature>
<dbReference type="SUPFAM" id="SSF82199">
    <property type="entry name" value="SET domain"/>
    <property type="match status" value="1"/>
</dbReference>
<keyword evidence="1" id="KW-0489">Methyltransferase</keyword>